<proteinExistence type="predicted"/>
<dbReference type="OrthoDB" id="1862401at2759"/>
<dbReference type="PANTHER" id="PTHR31625">
    <property type="match status" value="1"/>
</dbReference>
<dbReference type="Gene3D" id="3.30.559.10">
    <property type="entry name" value="Chloramphenicol acetyltransferase-like domain"/>
    <property type="match status" value="2"/>
</dbReference>
<gene>
    <name evidence="3" type="ORF">L484_000819</name>
</gene>
<dbReference type="AlphaFoldDB" id="W9SEM6"/>
<name>W9SEM6_9ROSA</name>
<reference evidence="4" key="1">
    <citation type="submission" date="2013-01" db="EMBL/GenBank/DDBJ databases">
        <title>Draft Genome Sequence of a Mulberry Tree, Morus notabilis C.K. Schneid.</title>
        <authorList>
            <person name="He N."/>
            <person name="Zhao S."/>
        </authorList>
    </citation>
    <scope>NUCLEOTIDE SEQUENCE</scope>
</reference>
<protein>
    <submittedName>
        <fullName evidence="3">Anthocyanin 5-aromatic acyltransferase</fullName>
    </submittedName>
</protein>
<evidence type="ECO:0000313" key="4">
    <source>
        <dbReference type="Proteomes" id="UP000030645"/>
    </source>
</evidence>
<dbReference type="STRING" id="981085.W9SEM6"/>
<sequence>MAKVSTVKIIEQCLVCPQPSSSSSSPPITSLPLTFLDIPWLFFPPSQPLFFYEFPYPTSHFTSVLLPNLKHSLSLSLQRFRPLAGTLILPPRPRKPEISCGEADSISFAVAESDGDFNHLSSPSCQRDAKEFHKLVPKLLPLLLSRDDDARDKHPLLAIQVTMFPNFGFTIGLAFHHAVADGRTFNNFMRVWSTLCSDLIGRGSDHHIDRWSCYDRTVIVDSHGLEGIFLKEWWKRRCNLLPMVSAKLELCDMVRATFVMGLDDMERVKGWIVTIQCKRKSKPHSLDFSPYVLTCAFLWVCLVKTQEIGGLTNGHSLNEDLNYFGFIAGGLTRVGYPVPVTYFGNCIGFGRAMAVRGELIGEDGILVAARAIRGAIKMLDKAMFSRADKWVTEWQTLIGSDIHIIVSGSPKLDLYEKDFGWGRPKKIEEIEIDTTKAISLSESRNVKGGMEIGMVLPKPQMEAFAIIFKEGLKGSLVS</sequence>
<dbReference type="EMBL" id="KE624505">
    <property type="protein sequence ID" value="EXC48806.1"/>
    <property type="molecule type" value="Genomic_DNA"/>
</dbReference>
<dbReference type="InterPro" id="IPR051504">
    <property type="entry name" value="Plant_metabolite_acyltrans"/>
</dbReference>
<accession>W9SEM6</accession>
<keyword evidence="1 3" id="KW-0808">Transferase</keyword>
<keyword evidence="4" id="KW-1185">Reference proteome</keyword>
<organism evidence="3 4">
    <name type="scientific">Morus notabilis</name>
    <dbReference type="NCBI Taxonomy" id="981085"/>
    <lineage>
        <taxon>Eukaryota</taxon>
        <taxon>Viridiplantae</taxon>
        <taxon>Streptophyta</taxon>
        <taxon>Embryophyta</taxon>
        <taxon>Tracheophyta</taxon>
        <taxon>Spermatophyta</taxon>
        <taxon>Magnoliopsida</taxon>
        <taxon>eudicotyledons</taxon>
        <taxon>Gunneridae</taxon>
        <taxon>Pentapetalae</taxon>
        <taxon>rosids</taxon>
        <taxon>fabids</taxon>
        <taxon>Rosales</taxon>
        <taxon>Moraceae</taxon>
        <taxon>Moreae</taxon>
        <taxon>Morus</taxon>
    </lineage>
</organism>
<dbReference type="eggNOG" id="ENOG502QPXT">
    <property type="taxonomic scope" value="Eukaryota"/>
</dbReference>
<dbReference type="InterPro" id="IPR023213">
    <property type="entry name" value="CAT-like_dom_sf"/>
</dbReference>
<dbReference type="GO" id="GO:0016747">
    <property type="term" value="F:acyltransferase activity, transferring groups other than amino-acyl groups"/>
    <property type="evidence" value="ECO:0007669"/>
    <property type="project" value="UniProtKB-ARBA"/>
</dbReference>
<evidence type="ECO:0000313" key="3">
    <source>
        <dbReference type="EMBL" id="EXC48806.1"/>
    </source>
</evidence>
<dbReference type="Pfam" id="PF02458">
    <property type="entry name" value="Transferase"/>
    <property type="match status" value="1"/>
</dbReference>
<dbReference type="Proteomes" id="UP000030645">
    <property type="component" value="Unassembled WGS sequence"/>
</dbReference>
<evidence type="ECO:0000256" key="2">
    <source>
        <dbReference type="ARBA" id="ARBA00023315"/>
    </source>
</evidence>
<evidence type="ECO:0000256" key="1">
    <source>
        <dbReference type="ARBA" id="ARBA00022679"/>
    </source>
</evidence>
<dbReference type="KEGG" id="mnt:21384441"/>
<keyword evidence="2 3" id="KW-0012">Acyltransferase</keyword>